<feature type="region of interest" description="Disordered" evidence="1">
    <location>
        <begin position="1"/>
        <end position="71"/>
    </location>
</feature>
<comment type="caution">
    <text evidence="2">The sequence shown here is derived from an EMBL/GenBank/DDBJ whole genome shotgun (WGS) entry which is preliminary data.</text>
</comment>
<feature type="non-terminal residue" evidence="2">
    <location>
        <position position="1"/>
    </location>
</feature>
<organism evidence="2 3">
    <name type="scientific">Daphnia magna</name>
    <dbReference type="NCBI Taxonomy" id="35525"/>
    <lineage>
        <taxon>Eukaryota</taxon>
        <taxon>Metazoa</taxon>
        <taxon>Ecdysozoa</taxon>
        <taxon>Arthropoda</taxon>
        <taxon>Crustacea</taxon>
        <taxon>Branchiopoda</taxon>
        <taxon>Diplostraca</taxon>
        <taxon>Cladocera</taxon>
        <taxon>Anomopoda</taxon>
        <taxon>Daphniidae</taxon>
        <taxon>Daphnia</taxon>
    </lineage>
</organism>
<feature type="compositionally biased region" description="Basic and acidic residues" evidence="1">
    <location>
        <begin position="1"/>
        <end position="15"/>
    </location>
</feature>
<reference evidence="2 3" key="1">
    <citation type="submission" date="2016-03" db="EMBL/GenBank/DDBJ databases">
        <title>EvidentialGene: Evidence-directed Construction of Genes on Genomes.</title>
        <authorList>
            <person name="Gilbert D.G."/>
            <person name="Choi J.-H."/>
            <person name="Mockaitis K."/>
            <person name="Colbourne J."/>
            <person name="Pfrender M."/>
        </authorList>
    </citation>
    <scope>NUCLEOTIDE SEQUENCE [LARGE SCALE GENOMIC DNA]</scope>
    <source>
        <strain evidence="2 3">Xinb3</strain>
        <tissue evidence="2">Complete organism</tissue>
    </source>
</reference>
<protein>
    <submittedName>
        <fullName evidence="2">Uncharacterized protein</fullName>
    </submittedName>
</protein>
<evidence type="ECO:0000313" key="2">
    <source>
        <dbReference type="EMBL" id="KZR99211.1"/>
    </source>
</evidence>
<evidence type="ECO:0000256" key="1">
    <source>
        <dbReference type="SAM" id="MobiDB-lite"/>
    </source>
</evidence>
<evidence type="ECO:0000313" key="3">
    <source>
        <dbReference type="Proteomes" id="UP000076858"/>
    </source>
</evidence>
<dbReference type="AlphaFoldDB" id="A0A164GQ23"/>
<gene>
    <name evidence="2" type="ORF">APZ42_005020</name>
</gene>
<sequence length="71" mass="7831">EKEEGGRVGKDGRENRHCRHRRTPFSPIGRRAASSVSTKSSAGEVRECGTEKSESCRVNSAATDTRRPTRT</sequence>
<dbReference type="EMBL" id="LRGB01014372">
    <property type="protein sequence ID" value="KZR99211.1"/>
    <property type="molecule type" value="Genomic_DNA"/>
</dbReference>
<feature type="compositionally biased region" description="Basic and acidic residues" evidence="1">
    <location>
        <begin position="44"/>
        <end position="55"/>
    </location>
</feature>
<accession>A0A164GQ23</accession>
<proteinExistence type="predicted"/>
<keyword evidence="3" id="KW-1185">Reference proteome</keyword>
<dbReference type="Proteomes" id="UP000076858">
    <property type="component" value="Unassembled WGS sequence"/>
</dbReference>
<name>A0A164GQ23_9CRUS</name>